<reference evidence="2 3" key="1">
    <citation type="submission" date="2016-10" db="EMBL/GenBank/DDBJ databases">
        <authorList>
            <person name="de Groot N.N."/>
        </authorList>
    </citation>
    <scope>NUCLEOTIDE SEQUENCE [LARGE SCALE GENOMIC DNA]</scope>
    <source>
        <strain evidence="2 3">DSM 22126</strain>
    </source>
</reference>
<dbReference type="InterPro" id="IPR036163">
    <property type="entry name" value="HMA_dom_sf"/>
</dbReference>
<protein>
    <recommendedName>
        <fullName evidence="1">HMA domain-containing protein</fullName>
    </recommendedName>
</protein>
<dbReference type="RefSeq" id="WP_052366756.1">
    <property type="nucleotide sequence ID" value="NZ_LT629776.1"/>
</dbReference>
<evidence type="ECO:0000313" key="3">
    <source>
        <dbReference type="Proteomes" id="UP000185663"/>
    </source>
</evidence>
<name>A0A1H1M3Q7_9CELL</name>
<dbReference type="EMBL" id="LT629776">
    <property type="protein sequence ID" value="SDR81366.1"/>
    <property type="molecule type" value="Genomic_DNA"/>
</dbReference>
<sequence length="103" mass="10992">MSTVTELRVEGITGVDEVARVQAALREHPEVRDVMVELVPDAPARVSVVTLEMLNVAKLRHAARDAGFTVVEASVTRDAEAAAFAAQAHARQTAHSRAAHVAD</sequence>
<dbReference type="GO" id="GO:0046872">
    <property type="term" value="F:metal ion binding"/>
    <property type="evidence" value="ECO:0007669"/>
    <property type="project" value="InterPro"/>
</dbReference>
<evidence type="ECO:0000313" key="2">
    <source>
        <dbReference type="EMBL" id="SDR81366.1"/>
    </source>
</evidence>
<proteinExistence type="predicted"/>
<dbReference type="STRING" id="545619.SAMN04489860_0125"/>
<evidence type="ECO:0000259" key="1">
    <source>
        <dbReference type="PROSITE" id="PS50846"/>
    </source>
</evidence>
<gene>
    <name evidence="2" type="ORF">SAMN04489860_0125</name>
</gene>
<dbReference type="InterPro" id="IPR006121">
    <property type="entry name" value="HMA_dom"/>
</dbReference>
<accession>A0A1H1M3Q7</accession>
<organism evidence="2 3">
    <name type="scientific">Paraoerskovia marina</name>
    <dbReference type="NCBI Taxonomy" id="545619"/>
    <lineage>
        <taxon>Bacteria</taxon>
        <taxon>Bacillati</taxon>
        <taxon>Actinomycetota</taxon>
        <taxon>Actinomycetes</taxon>
        <taxon>Micrococcales</taxon>
        <taxon>Cellulomonadaceae</taxon>
        <taxon>Paraoerskovia</taxon>
    </lineage>
</organism>
<dbReference type="Proteomes" id="UP000185663">
    <property type="component" value="Chromosome I"/>
</dbReference>
<dbReference type="Gene3D" id="3.30.70.100">
    <property type="match status" value="1"/>
</dbReference>
<dbReference type="PROSITE" id="PS50846">
    <property type="entry name" value="HMA_2"/>
    <property type="match status" value="1"/>
</dbReference>
<keyword evidence="3" id="KW-1185">Reference proteome</keyword>
<dbReference type="SUPFAM" id="SSF55008">
    <property type="entry name" value="HMA, heavy metal-associated domain"/>
    <property type="match status" value="1"/>
</dbReference>
<feature type="domain" description="HMA" evidence="1">
    <location>
        <begin position="3"/>
        <end position="71"/>
    </location>
</feature>
<dbReference type="AlphaFoldDB" id="A0A1H1M3Q7"/>
<dbReference type="OrthoDB" id="9813965at2"/>